<gene>
    <name evidence="2" type="ORF">LEP1GSC105_1494</name>
</gene>
<sequence>MFQNVFKKIFTIFLFISIFYFHNVFSEAGGLKDRPISVVFVCKPSSQTDKLRYYRSTSLFFKRLKNKRVQENGIAYFVGYDVFSSETPTEQLKLAGENGYDLYIFPKNNLPENSLNDTIPWIGFIEEKKEIEKSEKRMNSQEKLNRKSKTIKSTKSKKRFLNVIKKNISQNSSSTSKSDVLSSNILKTESSKISETQDQSKKENTVSTQKDISKTESKVKNESSQENLVSKNDFSKSDKNPKIKSPKSSRKNKSRKKQSGSTKKDSISTIYNSEKKVEPLVSKEISQKQEIQTTTVNDPAKHNFFELNFDSLKFWFSTNVNLAISLESNPILFFIGEKTPKDLLTRKKEEDTWIQFLDFPQDLRFNDGIYSVGCASAKIPNGISVLHFFFRGDKLIRLKQESFSLNSDGSGKSWELE</sequence>
<dbReference type="RefSeq" id="WP_000487357.1">
    <property type="nucleotide sequence ID" value="NZ_AHNR02000041.1"/>
</dbReference>
<feature type="region of interest" description="Disordered" evidence="1">
    <location>
        <begin position="133"/>
        <end position="156"/>
    </location>
</feature>
<name>A0A0E2DGF8_LEPIR</name>
<dbReference type="AlphaFoldDB" id="A0A0E2DGF8"/>
<proteinExistence type="predicted"/>
<organism evidence="2 3">
    <name type="scientific">Leptospira interrogans str. UI 12758</name>
    <dbReference type="NCBI Taxonomy" id="1049938"/>
    <lineage>
        <taxon>Bacteria</taxon>
        <taxon>Pseudomonadati</taxon>
        <taxon>Spirochaetota</taxon>
        <taxon>Spirochaetia</taxon>
        <taxon>Leptospirales</taxon>
        <taxon>Leptospiraceae</taxon>
        <taxon>Leptospira</taxon>
    </lineage>
</organism>
<dbReference type="EMBL" id="AHNR02000041">
    <property type="protein sequence ID" value="EKR54733.1"/>
    <property type="molecule type" value="Genomic_DNA"/>
</dbReference>
<dbReference type="Proteomes" id="UP000001340">
    <property type="component" value="Unassembled WGS sequence"/>
</dbReference>
<feature type="compositionally biased region" description="Basic and acidic residues" evidence="1">
    <location>
        <begin position="211"/>
        <end position="223"/>
    </location>
</feature>
<comment type="caution">
    <text evidence="2">The sequence shown here is derived from an EMBL/GenBank/DDBJ whole genome shotgun (WGS) entry which is preliminary data.</text>
</comment>
<accession>A0A0E2DGF8</accession>
<feature type="compositionally biased region" description="Basic residues" evidence="1">
    <location>
        <begin position="242"/>
        <end position="258"/>
    </location>
</feature>
<evidence type="ECO:0000256" key="1">
    <source>
        <dbReference type="SAM" id="MobiDB-lite"/>
    </source>
</evidence>
<reference evidence="2 3" key="1">
    <citation type="submission" date="2012-10" db="EMBL/GenBank/DDBJ databases">
        <authorList>
            <person name="Harkins D.M."/>
            <person name="Durkin A.S."/>
            <person name="Brinkac L.M."/>
            <person name="Haft D.H."/>
            <person name="Selengut J.D."/>
            <person name="Sanka R."/>
            <person name="DePew J."/>
            <person name="Purushe J."/>
            <person name="Chanthongthip A."/>
            <person name="Lattana O."/>
            <person name="Phetsouvanh R."/>
            <person name="Newton P.N."/>
            <person name="Vinetz J.M."/>
            <person name="Sutton G.G."/>
            <person name="Nierman W.C."/>
            <person name="Fouts D.E."/>
        </authorList>
    </citation>
    <scope>NUCLEOTIDE SEQUENCE [LARGE SCALE GENOMIC DNA]</scope>
    <source>
        <strain evidence="2 3">UI 12758</strain>
    </source>
</reference>
<evidence type="ECO:0000313" key="3">
    <source>
        <dbReference type="Proteomes" id="UP000001340"/>
    </source>
</evidence>
<feature type="compositionally biased region" description="Basic residues" evidence="1">
    <location>
        <begin position="146"/>
        <end position="156"/>
    </location>
</feature>
<evidence type="ECO:0000313" key="2">
    <source>
        <dbReference type="EMBL" id="EKR54733.1"/>
    </source>
</evidence>
<feature type="region of interest" description="Disordered" evidence="1">
    <location>
        <begin position="190"/>
        <end position="269"/>
    </location>
</feature>
<protein>
    <submittedName>
        <fullName evidence="2">Uncharacterized protein</fullName>
    </submittedName>
</protein>
<feature type="compositionally biased region" description="Basic and acidic residues" evidence="1">
    <location>
        <begin position="133"/>
        <end position="145"/>
    </location>
</feature>